<keyword evidence="4" id="KW-0067">ATP-binding</keyword>
<dbReference type="SUPFAM" id="SSF52540">
    <property type="entry name" value="P-loop containing nucleoside triphosphate hydrolases"/>
    <property type="match status" value="2"/>
</dbReference>
<evidence type="ECO:0000256" key="1">
    <source>
        <dbReference type="ARBA" id="ARBA00022741"/>
    </source>
</evidence>
<keyword evidence="6" id="KW-0472">Membrane</keyword>
<evidence type="ECO:0000256" key="2">
    <source>
        <dbReference type="ARBA" id="ARBA00022801"/>
    </source>
</evidence>
<feature type="transmembrane region" description="Helical" evidence="6">
    <location>
        <begin position="16"/>
        <end position="33"/>
    </location>
</feature>
<dbReference type="AlphaFoldDB" id="A0A0L0CY20"/>
<dbReference type="GO" id="GO:0003676">
    <property type="term" value="F:nucleic acid binding"/>
    <property type="evidence" value="ECO:0007669"/>
    <property type="project" value="InterPro"/>
</dbReference>
<dbReference type="GO" id="GO:0005524">
    <property type="term" value="F:ATP binding"/>
    <property type="evidence" value="ECO:0007669"/>
    <property type="project" value="UniProtKB-KW"/>
</dbReference>
<evidence type="ECO:0000313" key="9">
    <source>
        <dbReference type="Proteomes" id="UP000054566"/>
    </source>
</evidence>
<accession>A0A0L0CY20</accession>
<evidence type="ECO:0000259" key="7">
    <source>
        <dbReference type="Pfam" id="PF00270"/>
    </source>
</evidence>
<dbReference type="EMBL" id="GG664405">
    <property type="protein sequence ID" value="KNC37157.1"/>
    <property type="molecule type" value="Genomic_DNA"/>
</dbReference>
<reference evidence="9" key="2">
    <citation type="submission" date="2015-07" db="EMBL/GenBank/DDBJ databases">
        <title>The genome sequence of Plasmodium falciparum RAJ116.</title>
        <authorList>
            <consortium name="The Broad Institute Genome Sequencing Platform"/>
            <person name="Volkman S.K."/>
            <person name="Neafsey D.E."/>
            <person name="Dash A.P."/>
            <person name="Chitnis C.E."/>
            <person name="Hartl D.L."/>
            <person name="Young S.K."/>
            <person name="Kodira C.D."/>
            <person name="Zeng Q."/>
            <person name="Koehrsen M."/>
            <person name="Godfrey P."/>
            <person name="Alvarado L."/>
            <person name="Berlin A."/>
            <person name="Borenstein D."/>
            <person name="Chen Z."/>
            <person name="Engels R."/>
            <person name="Freedman E."/>
            <person name="Gellesch M."/>
            <person name="Goldberg J."/>
            <person name="Griggs A."/>
            <person name="Gujja S."/>
            <person name="Heiman D."/>
            <person name="Hepburn T."/>
            <person name="Howarth C."/>
            <person name="Jen D."/>
            <person name="Larson L."/>
            <person name="Lewis B."/>
            <person name="Mehta T."/>
            <person name="Park D."/>
            <person name="Pearson M."/>
            <person name="Roberts A."/>
            <person name="Saif S."/>
            <person name="Shea T."/>
            <person name="Shenoy N."/>
            <person name="Sisk P."/>
            <person name="Stolte C."/>
            <person name="Sykes S."/>
            <person name="Walk T."/>
            <person name="White J."/>
            <person name="Yandava C."/>
            <person name="Wirth D.F."/>
            <person name="Nusbaum C."/>
            <person name="Birren B."/>
        </authorList>
    </citation>
    <scope>NUCLEOTIDE SEQUENCE [LARGE SCALE GENOMIC DNA]</scope>
    <source>
        <strain evidence="9">RAJ116</strain>
    </source>
</reference>
<evidence type="ECO:0000256" key="3">
    <source>
        <dbReference type="ARBA" id="ARBA00022806"/>
    </source>
</evidence>
<dbReference type="Pfam" id="PF00270">
    <property type="entry name" value="DEAD"/>
    <property type="match status" value="1"/>
</dbReference>
<dbReference type="Gene3D" id="3.40.50.300">
    <property type="entry name" value="P-loop containing nucleotide triphosphate hydrolases"/>
    <property type="match status" value="1"/>
</dbReference>
<gene>
    <name evidence="8" type="ORF">PFLG_01088</name>
</gene>
<reference evidence="9" key="1">
    <citation type="submission" date="2015-07" db="EMBL/GenBank/DDBJ databases">
        <title>Annotation of Plasmodium falciparum RAJ116.</title>
        <authorList>
            <consortium name="The Broad Institute Genome Sequencing Platform"/>
            <person name="Volkman S.K."/>
            <person name="Neafsey D.E."/>
            <person name="Dash A.P."/>
            <person name="Chitnis C.E."/>
            <person name="Hartl D.L."/>
            <person name="Young S.K."/>
            <person name="Zeng Q."/>
            <person name="Koehrsen M."/>
            <person name="Alvarado L."/>
            <person name="Berlin A."/>
            <person name="Borenstein D."/>
            <person name="Chapman S.B."/>
            <person name="Chen Z."/>
            <person name="Engels R."/>
            <person name="Freedman E."/>
            <person name="Gellesch M."/>
            <person name="Goldberg J."/>
            <person name="Griggs A."/>
            <person name="Gujja S."/>
            <person name="Heilman E.R."/>
            <person name="Heiman D.I."/>
            <person name="Howarth C."/>
            <person name="Jen D."/>
            <person name="Larson L."/>
            <person name="Mehta T."/>
            <person name="Neiman D."/>
            <person name="Park D."/>
            <person name="Pearson M."/>
            <person name="Roberts A."/>
            <person name="Saif S."/>
            <person name="Shea T."/>
            <person name="Shenoy N."/>
            <person name="Sisk P."/>
            <person name="Stolte C."/>
            <person name="Sykes S."/>
            <person name="Walk T."/>
            <person name="White J."/>
            <person name="Yandava C."/>
            <person name="Haas B."/>
            <person name="Henn M.R."/>
            <person name="Nusbaum C."/>
            <person name="Birren B."/>
        </authorList>
    </citation>
    <scope>NUCLEOTIDE SEQUENCE [LARGE SCALE GENOMIC DNA]</scope>
    <source>
        <strain evidence="9">RAJ116</strain>
    </source>
</reference>
<dbReference type="GO" id="GO:0016787">
    <property type="term" value="F:hydrolase activity"/>
    <property type="evidence" value="ECO:0007669"/>
    <property type="project" value="UniProtKB-KW"/>
</dbReference>
<keyword evidence="1" id="KW-0547">Nucleotide-binding</keyword>
<proteinExistence type="predicted"/>
<evidence type="ECO:0000256" key="6">
    <source>
        <dbReference type="SAM" id="Phobius"/>
    </source>
</evidence>
<organism evidence="8 9">
    <name type="scientific">Plasmodium falciparum RAJ116</name>
    <dbReference type="NCBI Taxonomy" id="580058"/>
    <lineage>
        <taxon>Eukaryota</taxon>
        <taxon>Sar</taxon>
        <taxon>Alveolata</taxon>
        <taxon>Apicomplexa</taxon>
        <taxon>Aconoidasida</taxon>
        <taxon>Haemosporida</taxon>
        <taxon>Plasmodiidae</taxon>
        <taxon>Plasmodium</taxon>
        <taxon>Plasmodium (Laverania)</taxon>
    </lineage>
</organism>
<evidence type="ECO:0000313" key="8">
    <source>
        <dbReference type="EMBL" id="KNC37157.1"/>
    </source>
</evidence>
<sequence>MKSLFFNKLKNVGKKIKINFIQILIIFLVYVNLDFFKSNINVKAIHTKKNLFIPVSNEIFYFKKNVLIKKRNKEKRYTHSKNKGSNIFLNLNEENDNTLKERKKKIKYPEIGEYNDDVNHNKNNDNNGDDSESHLNDQGKCKFSDLKQKGIKYMTKIQSQSFKPIYEGKDIIGRSETGSGKTLAFALPLVEKLYKMKTFNEKFEEENGSHEEDQKKNIYDDVDNDNNYDNFSYGKNIKIENIIKIHPY</sequence>
<dbReference type="InterPro" id="IPR050079">
    <property type="entry name" value="DEAD_box_RNA_helicase"/>
</dbReference>
<dbReference type="GO" id="GO:0003724">
    <property type="term" value="F:RNA helicase activity"/>
    <property type="evidence" value="ECO:0007669"/>
    <property type="project" value="TreeGrafter"/>
</dbReference>
<dbReference type="InterPro" id="IPR011545">
    <property type="entry name" value="DEAD/DEAH_box_helicase_dom"/>
</dbReference>
<evidence type="ECO:0000256" key="4">
    <source>
        <dbReference type="ARBA" id="ARBA00022840"/>
    </source>
</evidence>
<dbReference type="PANTHER" id="PTHR47959">
    <property type="entry name" value="ATP-DEPENDENT RNA HELICASE RHLE-RELATED"/>
    <property type="match status" value="1"/>
</dbReference>
<keyword evidence="3" id="KW-0347">Helicase</keyword>
<keyword evidence="6" id="KW-0812">Transmembrane</keyword>
<dbReference type="PANTHER" id="PTHR47959:SF1">
    <property type="entry name" value="ATP-DEPENDENT RNA HELICASE DBPA"/>
    <property type="match status" value="1"/>
</dbReference>
<dbReference type="OrthoDB" id="4255at2759"/>
<dbReference type="InterPro" id="IPR027417">
    <property type="entry name" value="P-loop_NTPase"/>
</dbReference>
<feature type="domain" description="DEAD/DEAH-box helicase" evidence="7">
    <location>
        <begin position="155"/>
        <end position="197"/>
    </location>
</feature>
<name>A0A0L0CY20_PLAFA</name>
<feature type="region of interest" description="Disordered" evidence="5">
    <location>
        <begin position="110"/>
        <end position="139"/>
    </location>
</feature>
<dbReference type="GO" id="GO:0005829">
    <property type="term" value="C:cytosol"/>
    <property type="evidence" value="ECO:0007669"/>
    <property type="project" value="TreeGrafter"/>
</dbReference>
<protein>
    <recommendedName>
        <fullName evidence="7">DEAD/DEAH-box helicase domain-containing protein</fullName>
    </recommendedName>
</protein>
<keyword evidence="6" id="KW-1133">Transmembrane helix</keyword>
<evidence type="ECO:0000256" key="5">
    <source>
        <dbReference type="SAM" id="MobiDB-lite"/>
    </source>
</evidence>
<keyword evidence="2" id="KW-0378">Hydrolase</keyword>
<dbReference type="Proteomes" id="UP000054566">
    <property type="component" value="Unassembled WGS sequence"/>
</dbReference>